<dbReference type="Gene3D" id="3.30.70.1290">
    <property type="entry name" value="Transposase IS200-like"/>
    <property type="match status" value="1"/>
</dbReference>
<dbReference type="Proteomes" id="UP000229433">
    <property type="component" value="Unassembled WGS sequence"/>
</dbReference>
<evidence type="ECO:0000313" key="3">
    <source>
        <dbReference type="Proteomes" id="UP000229433"/>
    </source>
</evidence>
<reference evidence="2 3" key="1">
    <citation type="submission" date="2017-08" db="EMBL/GenBank/DDBJ databases">
        <title>The whole genome shortgun sequences of strain Leeuwenhoekiella nanhaiensis G18 from the South China Sea.</title>
        <authorList>
            <person name="Liu Q."/>
        </authorList>
    </citation>
    <scope>NUCLEOTIDE SEQUENCE [LARGE SCALE GENOMIC DNA]</scope>
    <source>
        <strain evidence="2 3">G18</strain>
    </source>
</reference>
<dbReference type="InterPro" id="IPR002686">
    <property type="entry name" value="Transposase_17"/>
</dbReference>
<organism evidence="2 3">
    <name type="scientific">Leeuwenhoekiella nanhaiensis</name>
    <dbReference type="NCBI Taxonomy" id="1655491"/>
    <lineage>
        <taxon>Bacteria</taxon>
        <taxon>Pseudomonadati</taxon>
        <taxon>Bacteroidota</taxon>
        <taxon>Flavobacteriia</taxon>
        <taxon>Flavobacteriales</taxon>
        <taxon>Flavobacteriaceae</taxon>
        <taxon>Leeuwenhoekiella</taxon>
    </lineage>
</organism>
<dbReference type="GO" id="GO:0003677">
    <property type="term" value="F:DNA binding"/>
    <property type="evidence" value="ECO:0007669"/>
    <property type="project" value="InterPro"/>
</dbReference>
<gene>
    <name evidence="2" type="ORF">CJ305_15500</name>
</gene>
<evidence type="ECO:0000313" key="2">
    <source>
        <dbReference type="EMBL" id="PHQ28376.1"/>
    </source>
</evidence>
<dbReference type="GO" id="GO:0004803">
    <property type="term" value="F:transposase activity"/>
    <property type="evidence" value="ECO:0007669"/>
    <property type="project" value="InterPro"/>
</dbReference>
<comment type="caution">
    <text evidence="2">The sequence shown here is derived from an EMBL/GenBank/DDBJ whole genome shotgun (WGS) entry which is preliminary data.</text>
</comment>
<dbReference type="OrthoDB" id="9788881at2"/>
<dbReference type="SUPFAM" id="SSF143422">
    <property type="entry name" value="Transposase IS200-like"/>
    <property type="match status" value="1"/>
</dbReference>
<dbReference type="EMBL" id="NQXA01000015">
    <property type="protein sequence ID" value="PHQ28376.1"/>
    <property type="molecule type" value="Genomic_DNA"/>
</dbReference>
<proteinExistence type="predicted"/>
<accession>A0A2G1VNN8</accession>
<dbReference type="InterPro" id="IPR036515">
    <property type="entry name" value="Transposase_17_sf"/>
</dbReference>
<dbReference type="AlphaFoldDB" id="A0A2G1VNN8"/>
<dbReference type="SMART" id="SM01321">
    <property type="entry name" value="Y1_Tnp"/>
    <property type="match status" value="1"/>
</dbReference>
<keyword evidence="3" id="KW-1185">Reference proteome</keyword>
<dbReference type="PANTHER" id="PTHR34322">
    <property type="entry name" value="TRANSPOSASE, Y1_TNP DOMAIN-CONTAINING"/>
    <property type="match status" value="1"/>
</dbReference>
<sequence>MQYEPISAGNYYHIYNRGNNYEDIFIEDRNYEYFLNLVARHLTSVLEVLSYCLLKNHFHMIVRTFDNTEDHLISRKFSNLFNAYAKSINKAYGRNGSLFKDRFSRKKIDQENYLRNLIIYVHLNPTKHFGIDFKTYKYSSYQAFISNKRTLLNRDFVLGLFDDEPNFKAAHCLTTFDPNNEYLLE</sequence>
<dbReference type="GO" id="GO:0006313">
    <property type="term" value="P:DNA transposition"/>
    <property type="evidence" value="ECO:0007669"/>
    <property type="project" value="InterPro"/>
</dbReference>
<name>A0A2G1VNN8_9FLAO</name>
<dbReference type="PANTHER" id="PTHR34322:SF2">
    <property type="entry name" value="TRANSPOSASE IS200-LIKE DOMAIN-CONTAINING PROTEIN"/>
    <property type="match status" value="1"/>
</dbReference>
<protein>
    <submittedName>
        <fullName evidence="2">Transposase</fullName>
    </submittedName>
</protein>
<feature type="domain" description="Transposase IS200-like" evidence="1">
    <location>
        <begin position="7"/>
        <end position="124"/>
    </location>
</feature>
<evidence type="ECO:0000259" key="1">
    <source>
        <dbReference type="SMART" id="SM01321"/>
    </source>
</evidence>